<organism evidence="1 2">
    <name type="scientific">Gossypium tomentosum</name>
    <name type="common">Hawaiian cotton</name>
    <name type="synonym">Gossypium sandvicense</name>
    <dbReference type="NCBI Taxonomy" id="34277"/>
    <lineage>
        <taxon>Eukaryota</taxon>
        <taxon>Viridiplantae</taxon>
        <taxon>Streptophyta</taxon>
        <taxon>Embryophyta</taxon>
        <taxon>Tracheophyta</taxon>
        <taxon>Spermatophyta</taxon>
        <taxon>Magnoliopsida</taxon>
        <taxon>eudicotyledons</taxon>
        <taxon>Gunneridae</taxon>
        <taxon>Pentapetalae</taxon>
        <taxon>rosids</taxon>
        <taxon>malvids</taxon>
        <taxon>Malvales</taxon>
        <taxon>Malvaceae</taxon>
        <taxon>Malvoideae</taxon>
        <taxon>Gossypium</taxon>
    </lineage>
</organism>
<evidence type="ECO:0000313" key="1">
    <source>
        <dbReference type="EMBL" id="TYI37204.1"/>
    </source>
</evidence>
<dbReference type="AlphaFoldDB" id="A0A5D2RC96"/>
<name>A0A5D2RC96_GOSTO</name>
<sequence length="87" mass="9672">MDSSPALSPFIADRNCEKRLEVQTREKIKKKKKKGLVKRARCMKERDDGPRWGGVDGCDTWWWPAGGGRLTLTSTTALLASGGYFVG</sequence>
<dbReference type="Proteomes" id="UP000322667">
    <property type="component" value="Chromosome A03"/>
</dbReference>
<proteinExistence type="predicted"/>
<keyword evidence="2" id="KW-1185">Reference proteome</keyword>
<protein>
    <submittedName>
        <fullName evidence="1">Uncharacterized protein</fullName>
    </submittedName>
</protein>
<reference evidence="1 2" key="1">
    <citation type="submission" date="2019-07" db="EMBL/GenBank/DDBJ databases">
        <title>WGS assembly of Gossypium tomentosum.</title>
        <authorList>
            <person name="Chen Z.J."/>
            <person name="Sreedasyam A."/>
            <person name="Ando A."/>
            <person name="Song Q."/>
            <person name="De L."/>
            <person name="Hulse-Kemp A."/>
            <person name="Ding M."/>
            <person name="Ye W."/>
            <person name="Kirkbride R."/>
            <person name="Jenkins J."/>
            <person name="Plott C."/>
            <person name="Lovell J."/>
            <person name="Lin Y.-M."/>
            <person name="Vaughn R."/>
            <person name="Liu B."/>
            <person name="Li W."/>
            <person name="Simpson S."/>
            <person name="Scheffler B."/>
            <person name="Saski C."/>
            <person name="Grover C."/>
            <person name="Hu G."/>
            <person name="Conover J."/>
            <person name="Carlson J."/>
            <person name="Shu S."/>
            <person name="Boston L."/>
            <person name="Williams M."/>
            <person name="Peterson D."/>
            <person name="Mcgee K."/>
            <person name="Jones D."/>
            <person name="Wendel J."/>
            <person name="Stelly D."/>
            <person name="Grimwood J."/>
            <person name="Schmutz J."/>
        </authorList>
    </citation>
    <scope>NUCLEOTIDE SEQUENCE [LARGE SCALE GENOMIC DNA]</scope>
    <source>
        <strain evidence="1">7179.01</strain>
    </source>
</reference>
<evidence type="ECO:0000313" key="2">
    <source>
        <dbReference type="Proteomes" id="UP000322667"/>
    </source>
</evidence>
<gene>
    <name evidence="1" type="ORF">ES332_A03G196300v1</name>
</gene>
<accession>A0A5D2RC96</accession>
<dbReference type="EMBL" id="CM017612">
    <property type="protein sequence ID" value="TYI37204.1"/>
    <property type="molecule type" value="Genomic_DNA"/>
</dbReference>